<keyword evidence="2" id="KW-1185">Reference proteome</keyword>
<dbReference type="Proteomes" id="UP000224871">
    <property type="component" value="Unassembled WGS sequence"/>
</dbReference>
<proteinExistence type="predicted"/>
<protein>
    <recommendedName>
        <fullName evidence="3">Transposase</fullName>
    </recommendedName>
</protein>
<comment type="caution">
    <text evidence="1">The sequence shown here is derived from an EMBL/GenBank/DDBJ whole genome shotgun (WGS) entry which is preliminary data.</text>
</comment>
<sequence>MNYVKYHENIAIAYKSLTCGYNRSLCYERVILASLVLNKHCASLVID</sequence>
<dbReference type="EMBL" id="NIBU01000051">
    <property type="protein sequence ID" value="PHM30666.1"/>
    <property type="molecule type" value="Genomic_DNA"/>
</dbReference>
<accession>A0A2G0N7J0</accession>
<name>A0A2G0N7J0_9GAMM</name>
<reference evidence="1 2" key="1">
    <citation type="journal article" date="2017" name="Nat. Microbiol.">
        <title>Natural product diversity associated with the nematode symbionts Photorhabdus and Xenorhabdus.</title>
        <authorList>
            <person name="Tobias N.J."/>
            <person name="Wolff H."/>
            <person name="Djahanschiri B."/>
            <person name="Grundmann F."/>
            <person name="Kronenwerth M."/>
            <person name="Shi Y.M."/>
            <person name="Simonyi S."/>
            <person name="Grun P."/>
            <person name="Shapiro-Ilan D."/>
            <person name="Pidot S.J."/>
            <person name="Stinear T.P."/>
            <person name="Ebersberger I."/>
            <person name="Bode H.B."/>
        </authorList>
    </citation>
    <scope>NUCLEOTIDE SEQUENCE [LARGE SCALE GENOMIC DNA]</scope>
    <source>
        <strain evidence="1 2">DSM 16336</strain>
    </source>
</reference>
<evidence type="ECO:0000313" key="1">
    <source>
        <dbReference type="EMBL" id="PHM30666.1"/>
    </source>
</evidence>
<evidence type="ECO:0008006" key="3">
    <source>
        <dbReference type="Google" id="ProtNLM"/>
    </source>
</evidence>
<evidence type="ECO:0000313" key="2">
    <source>
        <dbReference type="Proteomes" id="UP000224871"/>
    </source>
</evidence>
<gene>
    <name evidence="1" type="ORF">Xinn_03224</name>
</gene>
<organism evidence="1 2">
    <name type="scientific">Xenorhabdus innexi</name>
    <dbReference type="NCBI Taxonomy" id="290109"/>
    <lineage>
        <taxon>Bacteria</taxon>
        <taxon>Pseudomonadati</taxon>
        <taxon>Pseudomonadota</taxon>
        <taxon>Gammaproteobacteria</taxon>
        <taxon>Enterobacterales</taxon>
        <taxon>Morganellaceae</taxon>
        <taxon>Xenorhabdus</taxon>
    </lineage>
</organism>